<organism evidence="2 3">
    <name type="scientific">Spirosoma sordidisoli</name>
    <dbReference type="NCBI Taxonomy" id="2502893"/>
    <lineage>
        <taxon>Bacteria</taxon>
        <taxon>Pseudomonadati</taxon>
        <taxon>Bacteroidota</taxon>
        <taxon>Cytophagia</taxon>
        <taxon>Cytophagales</taxon>
        <taxon>Cytophagaceae</taxon>
        <taxon>Spirosoma</taxon>
    </lineage>
</organism>
<proteinExistence type="predicted"/>
<evidence type="ECO:0000313" key="2">
    <source>
        <dbReference type="EMBL" id="RYC71428.1"/>
    </source>
</evidence>
<feature type="domain" description="Cyclic nucleotide-binding" evidence="1">
    <location>
        <begin position="16"/>
        <end position="133"/>
    </location>
</feature>
<accession>A0A4V1RWT9</accession>
<dbReference type="Proteomes" id="UP000290407">
    <property type="component" value="Unassembled WGS sequence"/>
</dbReference>
<dbReference type="EMBL" id="SBLB01000001">
    <property type="protein sequence ID" value="RYC71428.1"/>
    <property type="molecule type" value="Genomic_DNA"/>
</dbReference>
<protein>
    <submittedName>
        <fullName evidence="2">Crp/Fnr family transcriptional regulator</fullName>
    </submittedName>
</protein>
<dbReference type="InterPro" id="IPR014710">
    <property type="entry name" value="RmlC-like_jellyroll"/>
</dbReference>
<dbReference type="SMART" id="SM00100">
    <property type="entry name" value="cNMP"/>
    <property type="match status" value="1"/>
</dbReference>
<dbReference type="RefSeq" id="WP_129600263.1">
    <property type="nucleotide sequence ID" value="NZ_SBLB01000001.1"/>
</dbReference>
<dbReference type="InterPro" id="IPR018490">
    <property type="entry name" value="cNMP-bd_dom_sf"/>
</dbReference>
<evidence type="ECO:0000313" key="3">
    <source>
        <dbReference type="Proteomes" id="UP000290407"/>
    </source>
</evidence>
<dbReference type="CDD" id="cd00038">
    <property type="entry name" value="CAP_ED"/>
    <property type="match status" value="1"/>
</dbReference>
<gene>
    <name evidence="2" type="ORF">EQG79_04590</name>
</gene>
<comment type="caution">
    <text evidence="2">The sequence shown here is derived from an EMBL/GenBank/DDBJ whole genome shotgun (WGS) entry which is preliminary data.</text>
</comment>
<dbReference type="InterPro" id="IPR000595">
    <property type="entry name" value="cNMP-bd_dom"/>
</dbReference>
<dbReference type="Pfam" id="PF00027">
    <property type="entry name" value="cNMP_binding"/>
    <property type="match status" value="1"/>
</dbReference>
<name>A0A4V1RWT9_9BACT</name>
<dbReference type="Gene3D" id="2.60.120.10">
    <property type="entry name" value="Jelly Rolls"/>
    <property type="match status" value="1"/>
</dbReference>
<evidence type="ECO:0000259" key="1">
    <source>
        <dbReference type="PROSITE" id="PS50042"/>
    </source>
</evidence>
<keyword evidence="3" id="KW-1185">Reference proteome</keyword>
<reference evidence="2 3" key="1">
    <citation type="submission" date="2019-01" db="EMBL/GenBank/DDBJ databases">
        <title>Spirosoma flava sp. nov., a propanil-degrading bacterium isolated from herbicide-contaminated soil.</title>
        <authorList>
            <person name="Zhang L."/>
            <person name="Jiang J.-D."/>
        </authorList>
    </citation>
    <scope>NUCLEOTIDE SEQUENCE [LARGE SCALE GENOMIC DNA]</scope>
    <source>
        <strain evidence="2 3">TY50</strain>
    </source>
</reference>
<sequence length="194" mass="22659">MDKEPLILFIEQILPISRATVERIANQFDDNVFAKNEYFVRAGKVSNDYLFLTDGVMRAFTLDTDGREVTTGFYVKNRVVFEVSSFFMRRISDENIQALTDCRGFVLTFDKLNQLFHTMPEFREFGRAMLAREFAAFKQRTLALINQSAEERYADLIRTNREVFQYAQLKHIASYLGITDTSLSRIRREYAKKG</sequence>
<dbReference type="SUPFAM" id="SSF51206">
    <property type="entry name" value="cAMP-binding domain-like"/>
    <property type="match status" value="1"/>
</dbReference>
<dbReference type="PROSITE" id="PS50042">
    <property type="entry name" value="CNMP_BINDING_3"/>
    <property type="match status" value="1"/>
</dbReference>
<dbReference type="AlphaFoldDB" id="A0A4V1RWT9"/>